<keyword evidence="2 6" id="KW-0889">Transcription antitermination</keyword>
<proteinExistence type="inferred from homology"/>
<dbReference type="InterPro" id="IPR035926">
    <property type="entry name" value="NusB-like_sf"/>
</dbReference>
<dbReference type="Proteomes" id="UP000000248">
    <property type="component" value="Chromosome"/>
</dbReference>
<dbReference type="InterPro" id="IPR006027">
    <property type="entry name" value="NusB_RsmB_TIM44"/>
</dbReference>
<dbReference type="KEGG" id="dno:DNO_0470"/>
<dbReference type="Gene3D" id="1.10.940.10">
    <property type="entry name" value="NusB-like"/>
    <property type="match status" value="1"/>
</dbReference>
<sequence>MSTANLRRQAIEQRSQARRQLLQGLYQWQIIGDDAEIVKENQMIDARAGEIDHDYFDAAWAYITTNTEQLDCCAADFIRRNMATLDPVEHAILWIGIYELTQRIDIHQNVIINEAVELAKQFGSDDGYKFVNGVLDQCAKRHRAR</sequence>
<dbReference type="OrthoDB" id="9789556at2"/>
<keyword evidence="4 6" id="KW-0805">Transcription regulation</keyword>
<dbReference type="GO" id="GO:0005829">
    <property type="term" value="C:cytosol"/>
    <property type="evidence" value="ECO:0007669"/>
    <property type="project" value="TreeGrafter"/>
</dbReference>
<dbReference type="Pfam" id="PF01029">
    <property type="entry name" value="NusB"/>
    <property type="match status" value="1"/>
</dbReference>
<evidence type="ECO:0000256" key="1">
    <source>
        <dbReference type="ARBA" id="ARBA00005952"/>
    </source>
</evidence>
<dbReference type="PANTHER" id="PTHR11078">
    <property type="entry name" value="N UTILIZATION SUBSTANCE PROTEIN B-RELATED"/>
    <property type="match status" value="1"/>
</dbReference>
<organism evidence="8 9">
    <name type="scientific">Dichelobacter nodosus (strain VCS1703A)</name>
    <dbReference type="NCBI Taxonomy" id="246195"/>
    <lineage>
        <taxon>Bacteria</taxon>
        <taxon>Pseudomonadati</taxon>
        <taxon>Pseudomonadota</taxon>
        <taxon>Gammaproteobacteria</taxon>
        <taxon>Cardiobacteriales</taxon>
        <taxon>Cardiobacteriaceae</taxon>
        <taxon>Dichelobacter</taxon>
    </lineage>
</organism>
<accession>A5EVR1</accession>
<dbReference type="EMBL" id="CP000513">
    <property type="protein sequence ID" value="ABQ13656.1"/>
    <property type="molecule type" value="Genomic_DNA"/>
</dbReference>
<name>A5EVR1_DICNV</name>
<evidence type="ECO:0000313" key="9">
    <source>
        <dbReference type="Proteomes" id="UP000000248"/>
    </source>
</evidence>
<dbReference type="GO" id="GO:0031564">
    <property type="term" value="P:transcription antitermination"/>
    <property type="evidence" value="ECO:0007669"/>
    <property type="project" value="UniProtKB-KW"/>
</dbReference>
<dbReference type="STRING" id="246195.DNO_0470"/>
<reference evidence="8 9" key="1">
    <citation type="journal article" date="2007" name="Nat. Biotechnol.">
        <title>Genome sequence and identification of candidate vaccine antigens from the animal pathogen Dichelobacter nodosus.</title>
        <authorList>
            <person name="Myers G.S."/>
            <person name="Parker D."/>
            <person name="Al-Hasani K."/>
            <person name="Kennan R.M."/>
            <person name="Seemann T."/>
            <person name="Ren Q."/>
            <person name="Badger J.H."/>
            <person name="Selengut J.D."/>
            <person name="Deboy R.T."/>
            <person name="Tettelin H."/>
            <person name="Boyce J.D."/>
            <person name="McCarl V.P."/>
            <person name="Han X."/>
            <person name="Nelson W.C."/>
            <person name="Madupu R."/>
            <person name="Mohamoud Y."/>
            <person name="Holley T."/>
            <person name="Fedorova N."/>
            <person name="Khouri H."/>
            <person name="Bottomley S.P."/>
            <person name="Whittington R.J."/>
            <person name="Adler B."/>
            <person name="Songer J.G."/>
            <person name="Rood J.I."/>
            <person name="Paulsen I.T."/>
        </authorList>
    </citation>
    <scope>NUCLEOTIDE SEQUENCE [LARGE SCALE GENOMIC DNA]</scope>
    <source>
        <strain evidence="8 9">VCS1703A</strain>
    </source>
</reference>
<evidence type="ECO:0000256" key="4">
    <source>
        <dbReference type="ARBA" id="ARBA00023015"/>
    </source>
</evidence>
<dbReference type="GO" id="GO:0003723">
    <property type="term" value="F:RNA binding"/>
    <property type="evidence" value="ECO:0007669"/>
    <property type="project" value="UniProtKB-UniRule"/>
</dbReference>
<dbReference type="HOGENOM" id="CLU_087843_4_1_6"/>
<dbReference type="SUPFAM" id="SSF48013">
    <property type="entry name" value="NusB-like"/>
    <property type="match status" value="1"/>
</dbReference>
<comment type="similarity">
    <text evidence="1 6">Belongs to the NusB family.</text>
</comment>
<evidence type="ECO:0000256" key="6">
    <source>
        <dbReference type="HAMAP-Rule" id="MF_00073"/>
    </source>
</evidence>
<keyword evidence="9" id="KW-1185">Reference proteome</keyword>
<keyword evidence="3 6" id="KW-0694">RNA-binding</keyword>
<dbReference type="PANTHER" id="PTHR11078:SF3">
    <property type="entry name" value="ANTITERMINATION NUSB DOMAIN-CONTAINING PROTEIN"/>
    <property type="match status" value="1"/>
</dbReference>
<evidence type="ECO:0000256" key="5">
    <source>
        <dbReference type="ARBA" id="ARBA00023163"/>
    </source>
</evidence>
<evidence type="ECO:0000256" key="2">
    <source>
        <dbReference type="ARBA" id="ARBA00022814"/>
    </source>
</evidence>
<dbReference type="GO" id="GO:0006353">
    <property type="term" value="P:DNA-templated transcription termination"/>
    <property type="evidence" value="ECO:0007669"/>
    <property type="project" value="UniProtKB-UniRule"/>
</dbReference>
<dbReference type="HAMAP" id="MF_00073">
    <property type="entry name" value="NusB"/>
    <property type="match status" value="1"/>
</dbReference>
<dbReference type="NCBIfam" id="TIGR01951">
    <property type="entry name" value="nusB"/>
    <property type="match status" value="1"/>
</dbReference>
<keyword evidence="5 6" id="KW-0804">Transcription</keyword>
<protein>
    <recommendedName>
        <fullName evidence="6">Transcription antitermination protein NusB</fullName>
    </recommendedName>
    <alternativeName>
        <fullName evidence="6">Antitermination factor NusB</fullName>
    </alternativeName>
</protein>
<comment type="function">
    <text evidence="6">Involved in transcription antitermination. Required for transcription of ribosomal RNA (rRNA) genes. Binds specifically to the boxA antiterminator sequence of the ribosomal RNA (rrn) operons.</text>
</comment>
<dbReference type="eggNOG" id="COG0781">
    <property type="taxonomic scope" value="Bacteria"/>
</dbReference>
<gene>
    <name evidence="6 8" type="primary">nusB</name>
    <name evidence="8" type="ordered locus">DNO_0470</name>
</gene>
<evidence type="ECO:0000256" key="3">
    <source>
        <dbReference type="ARBA" id="ARBA00022884"/>
    </source>
</evidence>
<dbReference type="RefSeq" id="WP_012030806.1">
    <property type="nucleotide sequence ID" value="NC_009446.1"/>
</dbReference>
<evidence type="ECO:0000259" key="7">
    <source>
        <dbReference type="Pfam" id="PF01029"/>
    </source>
</evidence>
<dbReference type="InterPro" id="IPR011605">
    <property type="entry name" value="NusB_fam"/>
</dbReference>
<evidence type="ECO:0000313" key="8">
    <source>
        <dbReference type="EMBL" id="ABQ13656.1"/>
    </source>
</evidence>
<dbReference type="AlphaFoldDB" id="A5EVR1"/>
<feature type="domain" description="NusB/RsmB/TIM44" evidence="7">
    <location>
        <begin position="16"/>
        <end position="140"/>
    </location>
</feature>